<comment type="caution">
    <text evidence="2">The sequence shown here is derived from an EMBL/GenBank/DDBJ whole genome shotgun (WGS) entry which is preliminary data.</text>
</comment>
<feature type="domain" description="DUF2007" evidence="1">
    <location>
        <begin position="6"/>
        <end position="66"/>
    </location>
</feature>
<protein>
    <submittedName>
        <fullName evidence="2">DUF2007 domain-containing protein</fullName>
    </submittedName>
</protein>
<keyword evidence="3" id="KW-1185">Reference proteome</keyword>
<dbReference type="EMBL" id="JAPAAF010000015">
    <property type="protein sequence ID" value="MCW0483330.1"/>
    <property type="molecule type" value="Genomic_DNA"/>
</dbReference>
<evidence type="ECO:0000313" key="3">
    <source>
        <dbReference type="Proteomes" id="UP001163821"/>
    </source>
</evidence>
<evidence type="ECO:0000259" key="1">
    <source>
        <dbReference type="Pfam" id="PF09413"/>
    </source>
</evidence>
<sequence length="68" mass="7905">MEEDFVLVFTTAETFQAEIAREILEDNDLRCVVLNQHDSMIPSIGEIEVYVQKDDQELALEILKKLKH</sequence>
<dbReference type="Proteomes" id="UP001163821">
    <property type="component" value="Unassembled WGS sequence"/>
</dbReference>
<dbReference type="InterPro" id="IPR011322">
    <property type="entry name" value="N-reg_PII-like_a/b"/>
</dbReference>
<dbReference type="AlphaFoldDB" id="A0AA41Y7L0"/>
<dbReference type="RefSeq" id="WP_282591932.1">
    <property type="nucleotide sequence ID" value="NZ_JAPAAF010000015.1"/>
</dbReference>
<reference evidence="2" key="1">
    <citation type="submission" date="2022-10" db="EMBL/GenBank/DDBJ databases">
        <title>Gaoshiqiia sediminis gen. nov., sp. nov., isolated from coastal sediment.</title>
        <authorList>
            <person name="Yu W.X."/>
            <person name="Mu D.S."/>
            <person name="Du J.Z."/>
            <person name="Liang Y.Q."/>
        </authorList>
    </citation>
    <scope>NUCLEOTIDE SEQUENCE</scope>
    <source>
        <strain evidence="2">A06</strain>
    </source>
</reference>
<accession>A0AA41Y7L0</accession>
<gene>
    <name evidence="2" type="ORF">N2K84_11355</name>
</gene>
<organism evidence="2 3">
    <name type="scientific">Gaoshiqia sediminis</name>
    <dbReference type="NCBI Taxonomy" id="2986998"/>
    <lineage>
        <taxon>Bacteria</taxon>
        <taxon>Pseudomonadati</taxon>
        <taxon>Bacteroidota</taxon>
        <taxon>Bacteroidia</taxon>
        <taxon>Marinilabiliales</taxon>
        <taxon>Prolixibacteraceae</taxon>
        <taxon>Gaoshiqia</taxon>
    </lineage>
</organism>
<dbReference type="InterPro" id="IPR018551">
    <property type="entry name" value="DUF2007"/>
</dbReference>
<name>A0AA41Y7L0_9BACT</name>
<proteinExistence type="predicted"/>
<dbReference type="SUPFAM" id="SSF54913">
    <property type="entry name" value="GlnB-like"/>
    <property type="match status" value="1"/>
</dbReference>
<dbReference type="Gene3D" id="3.30.70.790">
    <property type="entry name" value="UreE, C-terminal domain"/>
    <property type="match status" value="1"/>
</dbReference>
<evidence type="ECO:0000313" key="2">
    <source>
        <dbReference type="EMBL" id="MCW0483330.1"/>
    </source>
</evidence>
<dbReference type="Pfam" id="PF09413">
    <property type="entry name" value="DUF2007"/>
    <property type="match status" value="1"/>
</dbReference>